<name>A0ABV2QCE3_9BURK</name>
<feature type="signal peptide" evidence="2">
    <location>
        <begin position="1"/>
        <end position="32"/>
    </location>
</feature>
<keyword evidence="2" id="KW-0732">Signal</keyword>
<keyword evidence="1" id="KW-0472">Membrane</keyword>
<dbReference type="PANTHER" id="PTHR31778">
    <property type="entry name" value="BUD SITE SELECTION PROTEIN RAX2"/>
    <property type="match status" value="1"/>
</dbReference>
<dbReference type="NCBIfam" id="TIGR02608">
    <property type="entry name" value="delta_60_rpt"/>
    <property type="match status" value="5"/>
</dbReference>
<proteinExistence type="predicted"/>
<keyword evidence="5" id="KW-1185">Reference proteome</keyword>
<gene>
    <name evidence="4" type="ORF">ABIE13_003820</name>
</gene>
<sequence>MHAALTRKRPHKALPKFLVATALAFSLGMAHGAVYAPDTFASAGGTNFQTMAMVKDNSGRVIIGGSFTTVEGQANYQGVARFNTNDTLDTSFKVKTDTYVRAVAVQSDGKILIGGSFNYVTGTGSTTPVTSSGIARLNSDGTVDSTFHNVPFWKVNNPVRSIAVQPDGKILVGGYFTSFDSVPRSYIVRLNSDGTQDSGFTALPNSQVEDIKLQADGKIVIAGAFTQVQGTDIRGVARLNADGTLDATFVPNANSPLAPNGSSGGLFPVYQIVIQSDNKIVVNGGPLKFADEWHRGVVRLNANGTPDSAFNPFINDWGYAVALQTVGGQEKILAGGRFTVVGQRDIATDAPVGTDVVRRGIARFNADGTVDADFDTSNGTNLPVLAVLPNSDGTVYIGGEFTSVAGMARSGIARLKELDPTKQIISFVQPDPGVYSAMNGATVTWTPAPPTSSSANLPVTYSSLTTSVCTVNASTGVVTLATPAISGLCTIEANAAPGTQVIGGNTYQVSAATPVQQSMQIDAPPDQSITFPAQTTPRNVAGGTFSIDPVATASSTLPVTYSSLTPSICTVSGTTVTPVAGGLCTIAANQAGGTVGAVAFNAAPQVTQSVTVQSAQTISFPAQAAQTVVTGSTFALAPAATATSGLAVTYTSLTPNVCTVTGSAVQVWATGTCTIEANQFGNEYFTLATPVTQSVSVTALPAPQTKAVPTLGTWALAMLAGLLAFMGYRRRA</sequence>
<protein>
    <submittedName>
        <fullName evidence="4">Delta-60 repeat protein</fullName>
    </submittedName>
</protein>
<feature type="chain" id="PRO_5045571327" evidence="2">
    <location>
        <begin position="33"/>
        <end position="732"/>
    </location>
</feature>
<dbReference type="Pfam" id="PF17164">
    <property type="entry name" value="DUF5122"/>
    <property type="match status" value="7"/>
</dbReference>
<reference evidence="4 5" key="1">
    <citation type="submission" date="2024-06" db="EMBL/GenBank/DDBJ databases">
        <title>Sorghum-associated microbial communities from plants grown in Nebraska, USA.</title>
        <authorList>
            <person name="Schachtman D."/>
        </authorList>
    </citation>
    <scope>NUCLEOTIDE SEQUENCE [LARGE SCALE GENOMIC DNA]</scope>
    <source>
        <strain evidence="4 5">2709</strain>
    </source>
</reference>
<dbReference type="InterPro" id="IPR013431">
    <property type="entry name" value="Delta_60_rpt"/>
</dbReference>
<dbReference type="InterPro" id="IPR026442">
    <property type="entry name" value="IPTL_CTERM"/>
</dbReference>
<keyword evidence="1" id="KW-1133">Transmembrane helix</keyword>
<dbReference type="SUPFAM" id="SSF101898">
    <property type="entry name" value="NHL repeat"/>
    <property type="match status" value="2"/>
</dbReference>
<feature type="domain" description="IPTL-CTERM protein sorting" evidence="3">
    <location>
        <begin position="707"/>
        <end position="731"/>
    </location>
</feature>
<evidence type="ECO:0000313" key="4">
    <source>
        <dbReference type="EMBL" id="MET4578704.1"/>
    </source>
</evidence>
<feature type="transmembrane region" description="Helical" evidence="1">
    <location>
        <begin position="711"/>
        <end position="728"/>
    </location>
</feature>
<evidence type="ECO:0000313" key="5">
    <source>
        <dbReference type="Proteomes" id="UP001549320"/>
    </source>
</evidence>
<evidence type="ECO:0000259" key="3">
    <source>
        <dbReference type="Pfam" id="PF18203"/>
    </source>
</evidence>
<dbReference type="RefSeq" id="WP_354446157.1">
    <property type="nucleotide sequence ID" value="NZ_JBEPSH010000007.1"/>
</dbReference>
<dbReference type="PANTHER" id="PTHR31778:SF2">
    <property type="entry name" value="BUD SITE SELECTION PROTEIN RAX2"/>
    <property type="match status" value="1"/>
</dbReference>
<accession>A0ABV2QCE3</accession>
<dbReference type="EMBL" id="JBEPSH010000007">
    <property type="protein sequence ID" value="MET4578704.1"/>
    <property type="molecule type" value="Genomic_DNA"/>
</dbReference>
<keyword evidence="1" id="KW-0812">Transmembrane</keyword>
<dbReference type="NCBIfam" id="TIGR04174">
    <property type="entry name" value="IPTL_CTERM"/>
    <property type="match status" value="1"/>
</dbReference>
<dbReference type="Gene3D" id="2.80.10.50">
    <property type="match status" value="4"/>
</dbReference>
<dbReference type="Proteomes" id="UP001549320">
    <property type="component" value="Unassembled WGS sequence"/>
</dbReference>
<dbReference type="Pfam" id="PF18203">
    <property type="entry name" value="IPTL-CTERM"/>
    <property type="match status" value="1"/>
</dbReference>
<evidence type="ECO:0000256" key="1">
    <source>
        <dbReference type="SAM" id="Phobius"/>
    </source>
</evidence>
<evidence type="ECO:0000256" key="2">
    <source>
        <dbReference type="SAM" id="SignalP"/>
    </source>
</evidence>
<organism evidence="4 5">
    <name type="scientific">Ottowia thiooxydans</name>
    <dbReference type="NCBI Taxonomy" id="219182"/>
    <lineage>
        <taxon>Bacteria</taxon>
        <taxon>Pseudomonadati</taxon>
        <taxon>Pseudomonadota</taxon>
        <taxon>Betaproteobacteria</taxon>
        <taxon>Burkholderiales</taxon>
        <taxon>Comamonadaceae</taxon>
        <taxon>Ottowia</taxon>
    </lineage>
</organism>
<comment type="caution">
    <text evidence="4">The sequence shown here is derived from an EMBL/GenBank/DDBJ whole genome shotgun (WGS) entry which is preliminary data.</text>
</comment>